<gene>
    <name evidence="1" type="ORF">HF526_00150</name>
</gene>
<reference evidence="1 2" key="1">
    <citation type="submission" date="2020-04" db="EMBL/GenBank/DDBJ databases">
        <authorList>
            <person name="Klaysubun C."/>
            <person name="Duangmal K."/>
            <person name="Lipun K."/>
        </authorList>
    </citation>
    <scope>NUCLEOTIDE SEQUENCE [LARGE SCALE GENOMIC DNA]</scope>
    <source>
        <strain evidence="1 2">K10HN5</strain>
    </source>
</reference>
<comment type="caution">
    <text evidence="1">The sequence shown here is derived from an EMBL/GenBank/DDBJ whole genome shotgun (WGS) entry which is preliminary data.</text>
</comment>
<sequence>MPYTASAHSTGTYRYLPAIAPYSSGVAAEPGYEIIGLRFDVPPPVVDGFVRLDDECARRGLPPSALVGIELRSPAPFAFGAFDEFNETYRQLLAERGLLQDGVNPIARTNVVPVRSAPAQPVLLSAFLVQPAAGAGGVDFVVAGGGEIDGLDPDAIVARGDISEAGLTAKAGHVIDEMRARLAGLGKDPQSPTLVNVYTAHETAGLSEMLLDRLPAVARHGFVRWLTRPPVVEVEFEMDLRRVSGWHAL</sequence>
<name>A0ABX1S6I3_9PSEU</name>
<dbReference type="Proteomes" id="UP000820669">
    <property type="component" value="Unassembled WGS sequence"/>
</dbReference>
<evidence type="ECO:0000313" key="2">
    <source>
        <dbReference type="Proteomes" id="UP000820669"/>
    </source>
</evidence>
<dbReference type="RefSeq" id="WP_169379126.1">
    <property type="nucleotide sequence ID" value="NZ_JAAXLA010000001.1"/>
</dbReference>
<accession>A0ABX1S6I3</accession>
<organism evidence="1 2">
    <name type="scientific">Pseudonocardia acidicola</name>
    <dbReference type="NCBI Taxonomy" id="2724939"/>
    <lineage>
        <taxon>Bacteria</taxon>
        <taxon>Bacillati</taxon>
        <taxon>Actinomycetota</taxon>
        <taxon>Actinomycetes</taxon>
        <taxon>Pseudonocardiales</taxon>
        <taxon>Pseudonocardiaceae</taxon>
        <taxon>Pseudonocardia</taxon>
    </lineage>
</organism>
<dbReference type="EMBL" id="JAAXLA010000001">
    <property type="protein sequence ID" value="NMH95743.1"/>
    <property type="molecule type" value="Genomic_DNA"/>
</dbReference>
<keyword evidence="2" id="KW-1185">Reference proteome</keyword>
<protein>
    <submittedName>
        <fullName evidence="1">RidA family protein</fullName>
    </submittedName>
</protein>
<evidence type="ECO:0000313" key="1">
    <source>
        <dbReference type="EMBL" id="NMH95743.1"/>
    </source>
</evidence>
<proteinExistence type="predicted"/>